<organism evidence="10 11">
    <name type="scientific">Colwellia chukchiensis</name>
    <dbReference type="NCBI Taxonomy" id="641665"/>
    <lineage>
        <taxon>Bacteria</taxon>
        <taxon>Pseudomonadati</taxon>
        <taxon>Pseudomonadota</taxon>
        <taxon>Gammaproteobacteria</taxon>
        <taxon>Alteromonadales</taxon>
        <taxon>Colwelliaceae</taxon>
        <taxon>Colwellia</taxon>
    </lineage>
</organism>
<evidence type="ECO:0000256" key="3">
    <source>
        <dbReference type="ARBA" id="ARBA00023015"/>
    </source>
</evidence>
<dbReference type="RefSeq" id="WP_085284547.1">
    <property type="nucleotide sequence ID" value="NZ_FOBI01000005.1"/>
</dbReference>
<dbReference type="Gene3D" id="1.10.10.10">
    <property type="entry name" value="Winged helix-like DNA-binding domain superfamily/Winged helix DNA-binding domain"/>
    <property type="match status" value="1"/>
</dbReference>
<dbReference type="SMART" id="SM00862">
    <property type="entry name" value="Trans_reg_C"/>
    <property type="match status" value="1"/>
</dbReference>
<dbReference type="SUPFAM" id="SSF46894">
    <property type="entry name" value="C-terminal effector domain of the bipartite response regulators"/>
    <property type="match status" value="1"/>
</dbReference>
<dbReference type="GO" id="GO:0032993">
    <property type="term" value="C:protein-DNA complex"/>
    <property type="evidence" value="ECO:0007669"/>
    <property type="project" value="TreeGrafter"/>
</dbReference>
<feature type="domain" description="Response regulatory" evidence="8">
    <location>
        <begin position="4"/>
        <end position="120"/>
    </location>
</feature>
<dbReference type="Pfam" id="PF00072">
    <property type="entry name" value="Response_reg"/>
    <property type="match status" value="1"/>
</dbReference>
<dbReference type="SMART" id="SM00448">
    <property type="entry name" value="REC"/>
    <property type="match status" value="1"/>
</dbReference>
<dbReference type="GO" id="GO:0006355">
    <property type="term" value="P:regulation of DNA-templated transcription"/>
    <property type="evidence" value="ECO:0007669"/>
    <property type="project" value="InterPro"/>
</dbReference>
<protein>
    <submittedName>
        <fullName evidence="10">Two-component system, OmpR family, response regulator</fullName>
    </submittedName>
</protein>
<evidence type="ECO:0000313" key="10">
    <source>
        <dbReference type="EMBL" id="SEL08188.1"/>
    </source>
</evidence>
<dbReference type="STRING" id="641665.GCA_002104455_03013"/>
<dbReference type="GO" id="GO:0005829">
    <property type="term" value="C:cytosol"/>
    <property type="evidence" value="ECO:0007669"/>
    <property type="project" value="TreeGrafter"/>
</dbReference>
<evidence type="ECO:0000256" key="6">
    <source>
        <dbReference type="PROSITE-ProRule" id="PRU00169"/>
    </source>
</evidence>
<dbReference type="PROSITE" id="PS50110">
    <property type="entry name" value="RESPONSE_REGULATORY"/>
    <property type="match status" value="1"/>
</dbReference>
<gene>
    <name evidence="10" type="ORF">SAMN05216262_105162</name>
</gene>
<dbReference type="InterPro" id="IPR016032">
    <property type="entry name" value="Sig_transdc_resp-reg_C-effctor"/>
</dbReference>
<dbReference type="SUPFAM" id="SSF52172">
    <property type="entry name" value="CheY-like"/>
    <property type="match status" value="1"/>
</dbReference>
<dbReference type="InterPro" id="IPR001867">
    <property type="entry name" value="OmpR/PhoB-type_DNA-bd"/>
</dbReference>
<evidence type="ECO:0000256" key="7">
    <source>
        <dbReference type="PROSITE-ProRule" id="PRU01091"/>
    </source>
</evidence>
<keyword evidence="5" id="KW-0804">Transcription</keyword>
<evidence type="ECO:0000256" key="2">
    <source>
        <dbReference type="ARBA" id="ARBA00023012"/>
    </source>
</evidence>
<dbReference type="Gene3D" id="6.10.250.690">
    <property type="match status" value="1"/>
</dbReference>
<dbReference type="InterPro" id="IPR011006">
    <property type="entry name" value="CheY-like_superfamily"/>
</dbReference>
<evidence type="ECO:0000256" key="1">
    <source>
        <dbReference type="ARBA" id="ARBA00022553"/>
    </source>
</evidence>
<evidence type="ECO:0000256" key="5">
    <source>
        <dbReference type="ARBA" id="ARBA00023163"/>
    </source>
</evidence>
<reference evidence="11" key="1">
    <citation type="submission" date="2016-10" db="EMBL/GenBank/DDBJ databases">
        <authorList>
            <person name="Varghese N."/>
            <person name="Submissions S."/>
        </authorList>
    </citation>
    <scope>NUCLEOTIDE SEQUENCE [LARGE SCALE GENOMIC DNA]</scope>
    <source>
        <strain evidence="11">CGMCC 1.9127</strain>
    </source>
</reference>
<dbReference type="PROSITE" id="PS51755">
    <property type="entry name" value="OMPR_PHOB"/>
    <property type="match status" value="1"/>
</dbReference>
<dbReference type="Proteomes" id="UP000199297">
    <property type="component" value="Unassembled WGS sequence"/>
</dbReference>
<name>A0A1H7MBA9_9GAMM</name>
<dbReference type="InterPro" id="IPR022305">
    <property type="entry name" value="Response_regulator"/>
</dbReference>
<dbReference type="GO" id="GO:0000156">
    <property type="term" value="F:phosphorelay response regulator activity"/>
    <property type="evidence" value="ECO:0007669"/>
    <property type="project" value="TreeGrafter"/>
</dbReference>
<dbReference type="InterPro" id="IPR036388">
    <property type="entry name" value="WH-like_DNA-bd_sf"/>
</dbReference>
<dbReference type="PANTHER" id="PTHR48111:SF21">
    <property type="entry name" value="DNA-BINDING DUAL MASTER TRANSCRIPTIONAL REGULATOR RPAA"/>
    <property type="match status" value="1"/>
</dbReference>
<evidence type="ECO:0000256" key="4">
    <source>
        <dbReference type="ARBA" id="ARBA00023125"/>
    </source>
</evidence>
<dbReference type="InterPro" id="IPR039420">
    <property type="entry name" value="WalR-like"/>
</dbReference>
<dbReference type="AlphaFoldDB" id="A0A1H7MBA9"/>
<feature type="DNA-binding region" description="OmpR/PhoB-type" evidence="7">
    <location>
        <begin position="133"/>
        <end position="229"/>
    </location>
</feature>
<keyword evidence="2" id="KW-0902">Two-component regulatory system</keyword>
<dbReference type="OrthoDB" id="9802426at2"/>
<dbReference type="EMBL" id="FOBI01000005">
    <property type="protein sequence ID" value="SEL08188.1"/>
    <property type="molecule type" value="Genomic_DNA"/>
</dbReference>
<keyword evidence="1 6" id="KW-0597">Phosphoprotein</keyword>
<dbReference type="Gene3D" id="3.40.50.2300">
    <property type="match status" value="1"/>
</dbReference>
<proteinExistence type="predicted"/>
<dbReference type="Pfam" id="PF00486">
    <property type="entry name" value="Trans_reg_C"/>
    <property type="match status" value="1"/>
</dbReference>
<keyword evidence="11" id="KW-1185">Reference proteome</keyword>
<evidence type="ECO:0000259" key="9">
    <source>
        <dbReference type="PROSITE" id="PS51755"/>
    </source>
</evidence>
<dbReference type="InterPro" id="IPR001789">
    <property type="entry name" value="Sig_transdc_resp-reg_receiver"/>
</dbReference>
<dbReference type="PANTHER" id="PTHR48111">
    <property type="entry name" value="REGULATOR OF RPOS"/>
    <property type="match status" value="1"/>
</dbReference>
<evidence type="ECO:0000313" key="11">
    <source>
        <dbReference type="Proteomes" id="UP000199297"/>
    </source>
</evidence>
<dbReference type="GO" id="GO:0000976">
    <property type="term" value="F:transcription cis-regulatory region binding"/>
    <property type="evidence" value="ECO:0007669"/>
    <property type="project" value="TreeGrafter"/>
</dbReference>
<feature type="modified residue" description="4-aspartylphosphate" evidence="6">
    <location>
        <position position="53"/>
    </location>
</feature>
<feature type="domain" description="OmpR/PhoB-type" evidence="9">
    <location>
        <begin position="133"/>
        <end position="229"/>
    </location>
</feature>
<dbReference type="NCBIfam" id="TIGR03787">
    <property type="entry name" value="marine_sort_RR"/>
    <property type="match status" value="1"/>
</dbReference>
<sequence length="238" mass="26739">MSKRIAIVEDDAAIRENYADVLRLQGYQVQTYANKATAMQAFNLRLPNLAILDIGLEQEYDAGFELCQWLRSVSSTLPIIFLTARDSDVDTVSGLRIGADDYLTKDISLAHLAARIAALFRRQDALGKPQQADHLLTLGPLTIDSQRMSIEWQGAIVDLTITEFWMLYALAKHPGHVKNRSQLMQDSNIYVDDSTITSHIKRIRKKFSALDSEFNCIETVYGMGYRWNQNPAAVAPSS</sequence>
<dbReference type="CDD" id="cd00383">
    <property type="entry name" value="trans_reg_C"/>
    <property type="match status" value="1"/>
</dbReference>
<keyword evidence="3" id="KW-0805">Transcription regulation</keyword>
<keyword evidence="4 7" id="KW-0238">DNA-binding</keyword>
<evidence type="ECO:0000259" key="8">
    <source>
        <dbReference type="PROSITE" id="PS50110"/>
    </source>
</evidence>
<accession>A0A1H7MBA9</accession>